<evidence type="ECO:0000256" key="2">
    <source>
        <dbReference type="ARBA" id="ARBA00003195"/>
    </source>
</evidence>
<name>A0AA36M5G5_CYLNA</name>
<evidence type="ECO:0000256" key="3">
    <source>
        <dbReference type="ARBA" id="ARBA00004305"/>
    </source>
</evidence>
<feature type="domain" description="Deoxynucleoside kinase" evidence="15">
    <location>
        <begin position="80"/>
        <end position="320"/>
    </location>
</feature>
<comment type="cofactor">
    <cofactor evidence="1">
        <name>FAD</name>
        <dbReference type="ChEBI" id="CHEBI:57692"/>
    </cofactor>
</comment>
<evidence type="ECO:0000256" key="8">
    <source>
        <dbReference type="ARBA" id="ARBA00022660"/>
    </source>
</evidence>
<evidence type="ECO:0000313" key="16">
    <source>
        <dbReference type="EMBL" id="CAJ0597727.1"/>
    </source>
</evidence>
<evidence type="ECO:0000256" key="11">
    <source>
        <dbReference type="ARBA" id="ARBA00022982"/>
    </source>
</evidence>
<comment type="caution">
    <text evidence="16">The sequence shown here is derived from an EMBL/GenBank/DDBJ whole genome shotgun (WGS) entry which is preliminary data.</text>
</comment>
<evidence type="ECO:0000313" key="17">
    <source>
        <dbReference type="Proteomes" id="UP001176961"/>
    </source>
</evidence>
<dbReference type="Gene3D" id="3.40.50.300">
    <property type="entry name" value="P-loop containing nucleotide triphosphate hydrolases"/>
    <property type="match status" value="1"/>
</dbReference>
<evidence type="ECO:0000256" key="5">
    <source>
        <dbReference type="ARBA" id="ARBA00017279"/>
    </source>
</evidence>
<keyword evidence="8" id="KW-0679">Respiratory chain</keyword>
<keyword evidence="12" id="KW-0496">Mitochondrion</keyword>
<keyword evidence="6" id="KW-0813">Transport</keyword>
<comment type="subcellular location">
    <subcellularLocation>
        <location evidence="3">Mitochondrion matrix</location>
    </subcellularLocation>
</comment>
<evidence type="ECO:0000256" key="10">
    <source>
        <dbReference type="ARBA" id="ARBA00022946"/>
    </source>
</evidence>
<keyword evidence="11" id="KW-0249">Electron transport</keyword>
<dbReference type="Proteomes" id="UP001176961">
    <property type="component" value="Unassembled WGS sequence"/>
</dbReference>
<sequence>MSVQDGMKSSVVFLGRAACRILAAGNPGNASQIRTIVHKSVLRLPPDYPDPWPYKERGYNYIDALSDRTQARFHQNSKLIVVEGNIGVGKSKLSKELADQLGFYYMPEFKMEDILIDRYGNDLRDFYHLFPESFRMPDLKMFYKNPLSDMSAKMQQRIFECRFDQYLNAVAHILNTGQGVVLERTPYSDFVFVNAMRAKNFVGREYLKHYYYVRKAALPQLHFWPHLVVYLDAPVGKLLENVKARGNADEIAAVDEKYLKTIEDSYKDSLKEYRRHSKILAYDWTRPGDADTVVEDIERMDFDFFEWHSGDVMEEWFTLVDEVGWNGWRHHVTSKLDARMYAFDGMSTHEVGELYINPRDAGHFMQVMRKEVLKSPYGYGFIRKKGDKMAGMMSWRNEDYLAEPWFEYYYREAYYDDMMSMEASLDPHADSYNPDYVHAHH</sequence>
<evidence type="ECO:0000256" key="14">
    <source>
        <dbReference type="ARBA" id="ARBA00032828"/>
    </source>
</evidence>
<dbReference type="EMBL" id="CATQJL010000223">
    <property type="protein sequence ID" value="CAJ0597727.1"/>
    <property type="molecule type" value="Genomic_DNA"/>
</dbReference>
<evidence type="ECO:0000256" key="6">
    <source>
        <dbReference type="ARBA" id="ARBA00022448"/>
    </source>
</evidence>
<dbReference type="Pfam" id="PF01712">
    <property type="entry name" value="dNK"/>
    <property type="match status" value="1"/>
</dbReference>
<dbReference type="InterPro" id="IPR050566">
    <property type="entry name" value="Deoxyribonucleoside_kinase"/>
</dbReference>
<comment type="similarity">
    <text evidence="4">Belongs to the complex I NDUFA10 subunit family.</text>
</comment>
<keyword evidence="10" id="KW-0809">Transit peptide</keyword>
<protein>
    <recommendedName>
        <fullName evidence="5">NADH dehydrogenase [ubiquinone] 1 alpha subcomplex subunit 10, mitochondrial</fullName>
    </recommendedName>
    <alternativeName>
        <fullName evidence="14">Complex I-42kD</fullName>
    </alternativeName>
    <alternativeName>
        <fullName evidence="13">NADH-ubiquinone oxidoreductase 42 kDa subunit</fullName>
    </alternativeName>
</protein>
<keyword evidence="17" id="KW-1185">Reference proteome</keyword>
<proteinExistence type="inferred from homology"/>
<dbReference type="PANTHER" id="PTHR10513:SF15">
    <property type="entry name" value="NADH DEHYDROGENASE [UBIQUINONE] 1 ALPHA SUBCOMPLEX SUBUNIT 10, MITOCHONDRIAL"/>
    <property type="match status" value="1"/>
</dbReference>
<dbReference type="GO" id="GO:0005759">
    <property type="term" value="C:mitochondrial matrix"/>
    <property type="evidence" value="ECO:0007669"/>
    <property type="project" value="UniProtKB-SubCell"/>
</dbReference>
<keyword evidence="9" id="KW-0274">FAD</keyword>
<evidence type="ECO:0000256" key="1">
    <source>
        <dbReference type="ARBA" id="ARBA00001974"/>
    </source>
</evidence>
<dbReference type="PIRSF" id="PIRSF000543">
    <property type="entry name" value="NADH_UQ_42KD"/>
    <property type="match status" value="1"/>
</dbReference>
<evidence type="ECO:0000256" key="4">
    <source>
        <dbReference type="ARBA" id="ARBA00008606"/>
    </source>
</evidence>
<evidence type="ECO:0000256" key="9">
    <source>
        <dbReference type="ARBA" id="ARBA00022827"/>
    </source>
</evidence>
<organism evidence="16 17">
    <name type="scientific">Cylicocyclus nassatus</name>
    <name type="common">Nematode worm</name>
    <dbReference type="NCBI Taxonomy" id="53992"/>
    <lineage>
        <taxon>Eukaryota</taxon>
        <taxon>Metazoa</taxon>
        <taxon>Ecdysozoa</taxon>
        <taxon>Nematoda</taxon>
        <taxon>Chromadorea</taxon>
        <taxon>Rhabditida</taxon>
        <taxon>Rhabditina</taxon>
        <taxon>Rhabditomorpha</taxon>
        <taxon>Strongyloidea</taxon>
        <taxon>Strongylidae</taxon>
        <taxon>Cylicocyclus</taxon>
    </lineage>
</organism>
<dbReference type="PANTHER" id="PTHR10513">
    <property type="entry name" value="DEOXYNUCLEOSIDE KINASE"/>
    <property type="match status" value="1"/>
</dbReference>
<dbReference type="GO" id="GO:0006120">
    <property type="term" value="P:mitochondrial electron transport, NADH to ubiquinone"/>
    <property type="evidence" value="ECO:0007669"/>
    <property type="project" value="InterPro"/>
</dbReference>
<keyword evidence="7" id="KW-0285">Flavoprotein</keyword>
<evidence type="ECO:0000256" key="7">
    <source>
        <dbReference type="ARBA" id="ARBA00022630"/>
    </source>
</evidence>
<dbReference type="SUPFAM" id="SSF52540">
    <property type="entry name" value="P-loop containing nucleoside triphosphate hydrolases"/>
    <property type="match status" value="1"/>
</dbReference>
<gene>
    <name evidence="16" type="ORF">CYNAS_LOCUS9710</name>
</gene>
<evidence type="ECO:0000259" key="15">
    <source>
        <dbReference type="Pfam" id="PF01712"/>
    </source>
</evidence>
<dbReference type="InterPro" id="IPR015828">
    <property type="entry name" value="NDUFA10"/>
</dbReference>
<dbReference type="AlphaFoldDB" id="A0AA36M5G5"/>
<evidence type="ECO:0000256" key="12">
    <source>
        <dbReference type="ARBA" id="ARBA00023128"/>
    </source>
</evidence>
<reference evidence="16" key="1">
    <citation type="submission" date="2023-07" db="EMBL/GenBank/DDBJ databases">
        <authorList>
            <consortium name="CYATHOMIX"/>
        </authorList>
    </citation>
    <scope>NUCLEOTIDE SEQUENCE</scope>
    <source>
        <strain evidence="16">N/A</strain>
    </source>
</reference>
<accession>A0AA36M5G5</accession>
<comment type="function">
    <text evidence="2">Accessory subunit of the mitochondrial membrane respiratory chain NADH dehydrogenase (Complex I), that is believed not to be involved in catalysis. Complex I functions in the transfer of electrons from NADH to the respiratory chain. The immediate electron acceptor for the enzyme is believed to be ubiquinone.</text>
</comment>
<evidence type="ECO:0000256" key="13">
    <source>
        <dbReference type="ARBA" id="ARBA00032628"/>
    </source>
</evidence>
<dbReference type="InterPro" id="IPR027417">
    <property type="entry name" value="P-loop_NTPase"/>
</dbReference>
<dbReference type="InterPro" id="IPR031314">
    <property type="entry name" value="DNK_dom"/>
</dbReference>